<sequence length="369" mass="38686">MIELEIQGLSETREGLLIDVGRSVVASGFTLQRQRLTQDVNGVLLTMVVRGPERKQRALEAALDANERLLSFHTYPFEDGTAKPHYAAARTFARPPVAPAPVPVVETVAVAAAAAVPKQAAVAAVGAAAAVAVIAPEMAQAVVASVASPAPRVAPVAKLFADTPVLPSVPERVKPEVAPVVVGAPAPQEEEPEPEFVFYTPRAAAPAAAAVVADPYVEVVPLGPDEDAVEKVVPKLLNGYPQIFHCLHSLESSVAPGARESSLLLAGQRTGTWVFERDYKPSAKLSLEDAMERIGIPALRALADVEYVGGQLRIRNSPLCKEGGRSSCQFFIGYLEGLLGPLLASGSLSTFPLGCCSYGGDACVLAISE</sequence>
<keyword evidence="2" id="KW-1185">Reference proteome</keyword>
<accession>A0A432LRM8</accession>
<organism evidence="1 2">
    <name type="scientific">Dyella dinghuensis</name>
    <dbReference type="NCBI Taxonomy" id="1920169"/>
    <lineage>
        <taxon>Bacteria</taxon>
        <taxon>Pseudomonadati</taxon>
        <taxon>Pseudomonadota</taxon>
        <taxon>Gammaproteobacteria</taxon>
        <taxon>Lysobacterales</taxon>
        <taxon>Rhodanobacteraceae</taxon>
        <taxon>Dyella</taxon>
    </lineage>
</organism>
<evidence type="ECO:0000313" key="2">
    <source>
        <dbReference type="Proteomes" id="UP000267077"/>
    </source>
</evidence>
<reference evidence="1 2" key="1">
    <citation type="submission" date="2018-12" db="EMBL/GenBank/DDBJ databases">
        <title>Dyella dinghuensis sp. nov. DHOA06 and Dyella choica sp. nov. 4M-K27, isolated from forest soil.</title>
        <authorList>
            <person name="Qiu L.-H."/>
            <person name="Gao Z.-H."/>
        </authorList>
    </citation>
    <scope>NUCLEOTIDE SEQUENCE [LARGE SCALE GENOMIC DNA]</scope>
    <source>
        <strain evidence="1 2">DHOA06</strain>
    </source>
</reference>
<protein>
    <recommendedName>
        <fullName evidence="3">4-vinyl reductase 4VR domain-containing protein</fullName>
    </recommendedName>
</protein>
<dbReference type="EMBL" id="RYZR01000006">
    <property type="protein sequence ID" value="RUL63205.1"/>
    <property type="molecule type" value="Genomic_DNA"/>
</dbReference>
<dbReference type="Proteomes" id="UP000267077">
    <property type="component" value="Unassembled WGS sequence"/>
</dbReference>
<proteinExistence type="predicted"/>
<evidence type="ECO:0000313" key="1">
    <source>
        <dbReference type="EMBL" id="RUL63205.1"/>
    </source>
</evidence>
<name>A0A432LRM8_9GAMM</name>
<dbReference type="OrthoDB" id="6656431at2"/>
<comment type="caution">
    <text evidence="1">The sequence shown here is derived from an EMBL/GenBank/DDBJ whole genome shotgun (WGS) entry which is preliminary data.</text>
</comment>
<gene>
    <name evidence="1" type="ORF">EKH79_12430</name>
</gene>
<dbReference type="AlphaFoldDB" id="A0A432LRM8"/>
<dbReference type="RefSeq" id="WP_126674141.1">
    <property type="nucleotide sequence ID" value="NZ_RYZR01000006.1"/>
</dbReference>
<evidence type="ECO:0008006" key="3">
    <source>
        <dbReference type="Google" id="ProtNLM"/>
    </source>
</evidence>